<dbReference type="Gene3D" id="3.40.630.30">
    <property type="match status" value="1"/>
</dbReference>
<name>A0A0D2ACU3_9PEZI</name>
<dbReference type="EMBL" id="KN847540">
    <property type="protein sequence ID" value="KIW04733.1"/>
    <property type="molecule type" value="Genomic_DNA"/>
</dbReference>
<evidence type="ECO:0000259" key="1">
    <source>
        <dbReference type="Pfam" id="PF13673"/>
    </source>
</evidence>
<dbReference type="SUPFAM" id="SSF55729">
    <property type="entry name" value="Acyl-CoA N-acyltransferases (Nat)"/>
    <property type="match status" value="1"/>
</dbReference>
<dbReference type="PANTHER" id="PTHR42791">
    <property type="entry name" value="GNAT FAMILY ACETYLTRANSFERASE"/>
    <property type="match status" value="1"/>
</dbReference>
<feature type="domain" description="N-acetyltransferase" evidence="1">
    <location>
        <begin position="161"/>
        <end position="235"/>
    </location>
</feature>
<organism evidence="2 3">
    <name type="scientific">Verruconis gallopava</name>
    <dbReference type="NCBI Taxonomy" id="253628"/>
    <lineage>
        <taxon>Eukaryota</taxon>
        <taxon>Fungi</taxon>
        <taxon>Dikarya</taxon>
        <taxon>Ascomycota</taxon>
        <taxon>Pezizomycotina</taxon>
        <taxon>Dothideomycetes</taxon>
        <taxon>Pleosporomycetidae</taxon>
        <taxon>Venturiales</taxon>
        <taxon>Sympoventuriaceae</taxon>
        <taxon>Verruconis</taxon>
    </lineage>
</organism>
<dbReference type="GeneID" id="27312437"/>
<dbReference type="RefSeq" id="XP_016214602.1">
    <property type="nucleotide sequence ID" value="XM_016357810.1"/>
</dbReference>
<dbReference type="OrthoDB" id="4738875at2759"/>
<dbReference type="InterPro" id="IPR000182">
    <property type="entry name" value="GNAT_dom"/>
</dbReference>
<dbReference type="InParanoid" id="A0A0D2ACU3"/>
<dbReference type="AlphaFoldDB" id="A0A0D2ACU3"/>
<dbReference type="Pfam" id="PF13673">
    <property type="entry name" value="Acetyltransf_10"/>
    <property type="match status" value="1"/>
</dbReference>
<dbReference type="PANTHER" id="PTHR42791:SF2">
    <property type="entry name" value="N-ACETYLTRANSFERASE DOMAIN-CONTAINING PROTEIN"/>
    <property type="match status" value="1"/>
</dbReference>
<keyword evidence="3" id="KW-1185">Reference proteome</keyword>
<protein>
    <recommendedName>
        <fullName evidence="1">N-acetyltransferase domain-containing protein</fullName>
    </recommendedName>
</protein>
<dbReference type="GO" id="GO:0016747">
    <property type="term" value="F:acyltransferase activity, transferring groups other than amino-acyl groups"/>
    <property type="evidence" value="ECO:0007669"/>
    <property type="project" value="InterPro"/>
</dbReference>
<proteinExistence type="predicted"/>
<sequence>MLAPHPFNIMPSETASVTPDFSIRRATIHDLDDIVDIALAAMPLDPQWNWRFPHRDKFPEDERHFTLLKFKEFITSRDRWLVMVAETDINYVRIPIAFAVWDLENIYASIRTPVIAQDSVSKESSRERRDADRRRMQVWTKTTSLAKKRLFDRRYGLRYIQLQVLATAPQWHRKGAATALCTRGLQLAKMLHSSVVVFASPMGKHVYSSLGFRQLAIVNVRADSDDDGVDLVAMSFSQFP</sequence>
<dbReference type="HOGENOM" id="CLU_060131_2_0_1"/>
<gene>
    <name evidence="2" type="ORF">PV09_04464</name>
</gene>
<dbReference type="VEuPathDB" id="FungiDB:PV09_04464"/>
<dbReference type="InterPro" id="IPR052523">
    <property type="entry name" value="Trichothecene_AcTrans"/>
</dbReference>
<evidence type="ECO:0000313" key="3">
    <source>
        <dbReference type="Proteomes" id="UP000053259"/>
    </source>
</evidence>
<evidence type="ECO:0000313" key="2">
    <source>
        <dbReference type="EMBL" id="KIW04733.1"/>
    </source>
</evidence>
<reference evidence="2 3" key="1">
    <citation type="submission" date="2015-01" db="EMBL/GenBank/DDBJ databases">
        <title>The Genome Sequence of Ochroconis gallopava CBS43764.</title>
        <authorList>
            <consortium name="The Broad Institute Genomics Platform"/>
            <person name="Cuomo C."/>
            <person name="de Hoog S."/>
            <person name="Gorbushina A."/>
            <person name="Stielow B."/>
            <person name="Teixiera M."/>
            <person name="Abouelleil A."/>
            <person name="Chapman S.B."/>
            <person name="Priest M."/>
            <person name="Young S.K."/>
            <person name="Wortman J."/>
            <person name="Nusbaum C."/>
            <person name="Birren B."/>
        </authorList>
    </citation>
    <scope>NUCLEOTIDE SEQUENCE [LARGE SCALE GENOMIC DNA]</scope>
    <source>
        <strain evidence="2 3">CBS 43764</strain>
    </source>
</reference>
<dbReference type="STRING" id="253628.A0A0D2ACU3"/>
<dbReference type="InterPro" id="IPR016181">
    <property type="entry name" value="Acyl_CoA_acyltransferase"/>
</dbReference>
<dbReference type="Proteomes" id="UP000053259">
    <property type="component" value="Unassembled WGS sequence"/>
</dbReference>
<accession>A0A0D2ACU3</accession>